<dbReference type="STRING" id="470826.SAMN04488027_102176"/>
<dbReference type="OrthoDB" id="1522859at2"/>
<evidence type="ECO:0000313" key="3">
    <source>
        <dbReference type="EMBL" id="SDG48900.1"/>
    </source>
</evidence>
<evidence type="ECO:0000259" key="2">
    <source>
        <dbReference type="Pfam" id="PF03544"/>
    </source>
</evidence>
<dbReference type="GO" id="GO:0098797">
    <property type="term" value="C:plasma membrane protein complex"/>
    <property type="evidence" value="ECO:0007669"/>
    <property type="project" value="TreeGrafter"/>
</dbReference>
<feature type="domain" description="TonB C-terminal" evidence="2">
    <location>
        <begin position="176"/>
        <end position="236"/>
    </location>
</feature>
<gene>
    <name evidence="3" type="ORF">SAMN04488027_102176</name>
</gene>
<dbReference type="RefSeq" id="WP_093365203.1">
    <property type="nucleotide sequence ID" value="NZ_FNCW01000002.1"/>
</dbReference>
<keyword evidence="1" id="KW-1133">Transmembrane helix</keyword>
<dbReference type="InterPro" id="IPR051045">
    <property type="entry name" value="TonB-dependent_transducer"/>
</dbReference>
<dbReference type="Gene3D" id="3.30.1150.10">
    <property type="match status" value="1"/>
</dbReference>
<proteinExistence type="predicted"/>
<dbReference type="InterPro" id="IPR037682">
    <property type="entry name" value="TonB_C"/>
</dbReference>
<dbReference type="AlphaFoldDB" id="A0A1G7UQB9"/>
<keyword evidence="1" id="KW-0472">Membrane</keyword>
<protein>
    <submittedName>
        <fullName evidence="3">Protein TonB</fullName>
    </submittedName>
</protein>
<evidence type="ECO:0000313" key="4">
    <source>
        <dbReference type="Proteomes" id="UP000199296"/>
    </source>
</evidence>
<evidence type="ECO:0000256" key="1">
    <source>
        <dbReference type="SAM" id="Phobius"/>
    </source>
</evidence>
<dbReference type="GO" id="GO:0031992">
    <property type="term" value="F:energy transducer activity"/>
    <property type="evidence" value="ECO:0007669"/>
    <property type="project" value="TreeGrafter"/>
</dbReference>
<dbReference type="SUPFAM" id="SSF74653">
    <property type="entry name" value="TolA/TonB C-terminal domain"/>
    <property type="match status" value="1"/>
</dbReference>
<organism evidence="3 4">
    <name type="scientific">Psychroflexus sediminis</name>
    <dbReference type="NCBI Taxonomy" id="470826"/>
    <lineage>
        <taxon>Bacteria</taxon>
        <taxon>Pseudomonadati</taxon>
        <taxon>Bacteroidota</taxon>
        <taxon>Flavobacteriia</taxon>
        <taxon>Flavobacteriales</taxon>
        <taxon>Flavobacteriaceae</taxon>
        <taxon>Psychroflexus</taxon>
    </lineage>
</organism>
<accession>A0A1G7UQB9</accession>
<dbReference type="Proteomes" id="UP000199296">
    <property type="component" value="Unassembled WGS sequence"/>
</dbReference>
<dbReference type="GO" id="GO:0055085">
    <property type="term" value="P:transmembrane transport"/>
    <property type="evidence" value="ECO:0007669"/>
    <property type="project" value="InterPro"/>
</dbReference>
<name>A0A1G7UQB9_9FLAO</name>
<keyword evidence="4" id="KW-1185">Reference proteome</keyword>
<feature type="transmembrane region" description="Helical" evidence="1">
    <location>
        <begin position="16"/>
        <end position="34"/>
    </location>
</feature>
<sequence length="239" mass="26727">MEPKKNPKKDLTKRSLLFFQIGLVVVLAITLTMIEWKTYDREAIDTGIVDLNMLEEEDVPITEIQKTPPPPPPPPPPAPEVIEVVEDDAEVEEVIIESTETDQNEIVEVEEVEEVEEEIGDVPFAVIESVPIFPGCEGLNTNDERKQCMSKKISEFVNKNFDTGLAADLGLSGINRVYVQFKIDKKGNIVNVAARAPHPRLQSEGERVIKKLPKMKPGQQRGQNVGVLYSLPITFQVQD</sequence>
<dbReference type="EMBL" id="FNCW01000002">
    <property type="protein sequence ID" value="SDG48900.1"/>
    <property type="molecule type" value="Genomic_DNA"/>
</dbReference>
<dbReference type="Pfam" id="PF03544">
    <property type="entry name" value="TonB_C"/>
    <property type="match status" value="1"/>
</dbReference>
<keyword evidence="1" id="KW-0812">Transmembrane</keyword>
<dbReference type="PANTHER" id="PTHR33446:SF2">
    <property type="entry name" value="PROTEIN TONB"/>
    <property type="match status" value="1"/>
</dbReference>
<reference evidence="3 4" key="1">
    <citation type="submission" date="2016-10" db="EMBL/GenBank/DDBJ databases">
        <authorList>
            <person name="de Groot N.N."/>
        </authorList>
    </citation>
    <scope>NUCLEOTIDE SEQUENCE [LARGE SCALE GENOMIC DNA]</scope>
    <source>
        <strain evidence="3 4">DSM 19803</strain>
    </source>
</reference>
<dbReference type="PANTHER" id="PTHR33446">
    <property type="entry name" value="PROTEIN TONB-RELATED"/>
    <property type="match status" value="1"/>
</dbReference>